<dbReference type="AlphaFoldDB" id="A0A445DWI1"/>
<dbReference type="Proteomes" id="UP000289738">
    <property type="component" value="Chromosome A03"/>
</dbReference>
<comment type="caution">
    <text evidence="6">The sequence shown here is derived from an EMBL/GenBank/DDBJ whole genome shotgun (WGS) entry which is preliminary data.</text>
</comment>
<proteinExistence type="inferred from homology"/>
<evidence type="ECO:0000256" key="2">
    <source>
        <dbReference type="ARBA" id="ARBA00022670"/>
    </source>
</evidence>
<organism evidence="6 7">
    <name type="scientific">Arachis hypogaea</name>
    <name type="common">Peanut</name>
    <dbReference type="NCBI Taxonomy" id="3818"/>
    <lineage>
        <taxon>Eukaryota</taxon>
        <taxon>Viridiplantae</taxon>
        <taxon>Streptophyta</taxon>
        <taxon>Embryophyta</taxon>
        <taxon>Tracheophyta</taxon>
        <taxon>Spermatophyta</taxon>
        <taxon>Magnoliopsida</taxon>
        <taxon>eudicotyledons</taxon>
        <taxon>Gunneridae</taxon>
        <taxon>Pentapetalae</taxon>
        <taxon>rosids</taxon>
        <taxon>fabids</taxon>
        <taxon>Fabales</taxon>
        <taxon>Fabaceae</taxon>
        <taxon>Papilionoideae</taxon>
        <taxon>50 kb inversion clade</taxon>
        <taxon>dalbergioids sensu lato</taxon>
        <taxon>Dalbergieae</taxon>
        <taxon>Pterocarpus clade</taxon>
        <taxon>Arachis</taxon>
    </lineage>
</organism>
<evidence type="ECO:0000313" key="6">
    <source>
        <dbReference type="EMBL" id="RYR67548.1"/>
    </source>
</evidence>
<evidence type="ECO:0000259" key="5">
    <source>
        <dbReference type="Pfam" id="PF02902"/>
    </source>
</evidence>
<keyword evidence="2" id="KW-0645">Protease</keyword>
<dbReference type="InterPro" id="IPR038765">
    <property type="entry name" value="Papain-like_cys_pep_sf"/>
</dbReference>
<keyword evidence="3" id="KW-0378">Hydrolase</keyword>
<evidence type="ECO:0000313" key="7">
    <source>
        <dbReference type="Proteomes" id="UP000289738"/>
    </source>
</evidence>
<dbReference type="EMBL" id="SDMP01000003">
    <property type="protein sequence ID" value="RYR67548.1"/>
    <property type="molecule type" value="Genomic_DNA"/>
</dbReference>
<protein>
    <recommendedName>
        <fullName evidence="5">Ubiquitin-like protease family profile domain-containing protein</fullName>
    </recommendedName>
</protein>
<dbReference type="InterPro" id="IPR003653">
    <property type="entry name" value="Peptidase_C48_C"/>
</dbReference>
<dbReference type="GO" id="GO:0006508">
    <property type="term" value="P:proteolysis"/>
    <property type="evidence" value="ECO:0007669"/>
    <property type="project" value="UniProtKB-KW"/>
</dbReference>
<gene>
    <name evidence="6" type="ORF">Ahy_A03g013941</name>
</gene>
<feature type="domain" description="Ubiquitin-like protease family profile" evidence="5">
    <location>
        <begin position="437"/>
        <end position="543"/>
    </location>
</feature>
<dbReference type="Gene3D" id="3.40.395.10">
    <property type="entry name" value="Adenoviral Proteinase, Chain A"/>
    <property type="match status" value="1"/>
</dbReference>
<evidence type="ECO:0000256" key="4">
    <source>
        <dbReference type="SAM" id="MobiDB-lite"/>
    </source>
</evidence>
<dbReference type="Pfam" id="PF02902">
    <property type="entry name" value="Peptidase_C48"/>
    <property type="match status" value="1"/>
</dbReference>
<evidence type="ECO:0000256" key="3">
    <source>
        <dbReference type="ARBA" id="ARBA00022801"/>
    </source>
</evidence>
<feature type="region of interest" description="Disordered" evidence="4">
    <location>
        <begin position="1"/>
        <end position="47"/>
    </location>
</feature>
<accession>A0A445DWI1</accession>
<dbReference type="SUPFAM" id="SSF54001">
    <property type="entry name" value="Cysteine proteinases"/>
    <property type="match status" value="1"/>
</dbReference>
<name>A0A445DWI1_ARAHY</name>
<keyword evidence="7" id="KW-1185">Reference proteome</keyword>
<sequence length="601" mass="67154">MSLAMGDEQVVPNDSQLSEEGNRRVLSTQCPTKAQSATDVGNINVNPELPLDAQPLEEVTTTTEGQQGRADIISDVLRSILDAVERIDARSVTLEANLVELQRTTTVTTSARNNHSVGIRHPGPDTGTTTTTRCQGNQKIHTYTHLINAANKGKGIIESNSGYMCDVIIPNSPGYDDDVVIDENLSTPAPVVGGRQMGLQTGSMMHWETGTPKLSLGGNTTRRCPDQWSTDKAFNDLPGFQQLDCTSVVCELFSHSPTPMPPPKIPKVEQAGPISEHHKPPISTVDDANEILPELAGKSVAPLRQGGSGVRHPGLISRLDSPIYLIPLSYEMVFDPTADMDLTYDEYRIAAYLYGKTEDLNEVVFKFYELEVARGMFHSLIPKFVPHSDIVNIVVLFASLRASRETPIRFWFLPSPFAVDVLQLRPIDMIVKKYLCRWMPATTKLEKVIIPICEPSHSWYIMVVHVKQGKVYALDITKTKETMERRERNMRTIMITLSQIFKQEQNLSSFTEISSDPTTWGPINYPKGVPNLPNSNDSAVWCLYWLLNDGLLDPRRLGVMMNGKVRMKTATTIILSDWNQKKQVVDEEAEKLWRTLMRAHD</sequence>
<evidence type="ECO:0000256" key="1">
    <source>
        <dbReference type="ARBA" id="ARBA00005234"/>
    </source>
</evidence>
<comment type="similarity">
    <text evidence="1">Belongs to the peptidase C48 family.</text>
</comment>
<reference evidence="6 7" key="1">
    <citation type="submission" date="2019-01" db="EMBL/GenBank/DDBJ databases">
        <title>Sequencing of cultivated peanut Arachis hypogaea provides insights into genome evolution and oil improvement.</title>
        <authorList>
            <person name="Chen X."/>
        </authorList>
    </citation>
    <scope>NUCLEOTIDE SEQUENCE [LARGE SCALE GENOMIC DNA]</scope>
    <source>
        <strain evidence="7">cv. Fuhuasheng</strain>
        <tissue evidence="6">Leaves</tissue>
    </source>
</reference>
<dbReference type="GO" id="GO:0008234">
    <property type="term" value="F:cysteine-type peptidase activity"/>
    <property type="evidence" value="ECO:0007669"/>
    <property type="project" value="InterPro"/>
</dbReference>
<feature type="compositionally biased region" description="Polar residues" evidence="4">
    <location>
        <begin position="12"/>
        <end position="45"/>
    </location>
</feature>